<feature type="non-terminal residue" evidence="2">
    <location>
        <position position="111"/>
    </location>
</feature>
<accession>A0ABV0X5Y9</accession>
<evidence type="ECO:0000256" key="1">
    <source>
        <dbReference type="SAM" id="MobiDB-lite"/>
    </source>
</evidence>
<evidence type="ECO:0008006" key="4">
    <source>
        <dbReference type="Google" id="ProtNLM"/>
    </source>
</evidence>
<sequence>MEPCEDRDGGVPRSKTTLCMEHEGQRSNAERDCDPKMKLDPSVLSQLSARKRKEQEPEPEPSCLSMKSNQSKPDYINFKLGQPSDAKRFKQSSEVGQSPHERPMELGFIFM</sequence>
<dbReference type="EMBL" id="JAHRIM010090272">
    <property type="protein sequence ID" value="MEQ2276699.1"/>
    <property type="molecule type" value="Genomic_DNA"/>
</dbReference>
<gene>
    <name evidence="2" type="ORF">XENORESO_005197</name>
</gene>
<proteinExistence type="predicted"/>
<feature type="compositionally biased region" description="Basic and acidic residues" evidence="1">
    <location>
        <begin position="20"/>
        <end position="39"/>
    </location>
</feature>
<evidence type="ECO:0000313" key="3">
    <source>
        <dbReference type="Proteomes" id="UP001444071"/>
    </source>
</evidence>
<protein>
    <recommendedName>
        <fullName evidence="4">Prolactin receptor</fullName>
    </recommendedName>
</protein>
<reference evidence="2 3" key="1">
    <citation type="submission" date="2021-06" db="EMBL/GenBank/DDBJ databases">
        <authorList>
            <person name="Palmer J.M."/>
        </authorList>
    </citation>
    <scope>NUCLEOTIDE SEQUENCE [LARGE SCALE GENOMIC DNA]</scope>
    <source>
        <strain evidence="2 3">XR_2019</strain>
        <tissue evidence="2">Muscle</tissue>
    </source>
</reference>
<feature type="compositionally biased region" description="Basic and acidic residues" evidence="1">
    <location>
        <begin position="1"/>
        <end position="10"/>
    </location>
</feature>
<name>A0ABV0X5Y9_9TELE</name>
<dbReference type="Proteomes" id="UP001444071">
    <property type="component" value="Unassembled WGS sequence"/>
</dbReference>
<organism evidence="2 3">
    <name type="scientific">Xenotaenia resolanae</name>
    <dbReference type="NCBI Taxonomy" id="208358"/>
    <lineage>
        <taxon>Eukaryota</taxon>
        <taxon>Metazoa</taxon>
        <taxon>Chordata</taxon>
        <taxon>Craniata</taxon>
        <taxon>Vertebrata</taxon>
        <taxon>Euteleostomi</taxon>
        <taxon>Actinopterygii</taxon>
        <taxon>Neopterygii</taxon>
        <taxon>Teleostei</taxon>
        <taxon>Neoteleostei</taxon>
        <taxon>Acanthomorphata</taxon>
        <taxon>Ovalentaria</taxon>
        <taxon>Atherinomorphae</taxon>
        <taxon>Cyprinodontiformes</taxon>
        <taxon>Goodeidae</taxon>
        <taxon>Xenotaenia</taxon>
    </lineage>
</organism>
<keyword evidence="3" id="KW-1185">Reference proteome</keyword>
<comment type="caution">
    <text evidence="2">The sequence shown here is derived from an EMBL/GenBank/DDBJ whole genome shotgun (WGS) entry which is preliminary data.</text>
</comment>
<evidence type="ECO:0000313" key="2">
    <source>
        <dbReference type="EMBL" id="MEQ2276699.1"/>
    </source>
</evidence>
<feature type="region of interest" description="Disordered" evidence="1">
    <location>
        <begin position="1"/>
        <end position="111"/>
    </location>
</feature>